<protein>
    <submittedName>
        <fullName evidence="1">Uncharacterized protein</fullName>
    </submittedName>
</protein>
<dbReference type="AlphaFoldDB" id="A0A0A9GT71"/>
<proteinExistence type="predicted"/>
<reference evidence="1" key="2">
    <citation type="journal article" date="2015" name="Data Brief">
        <title>Shoot transcriptome of the giant reed, Arundo donax.</title>
        <authorList>
            <person name="Barrero R.A."/>
            <person name="Guerrero F.D."/>
            <person name="Moolhuijzen P."/>
            <person name="Goolsby J.A."/>
            <person name="Tidwell J."/>
            <person name="Bellgard S.E."/>
            <person name="Bellgard M.I."/>
        </authorList>
    </citation>
    <scope>NUCLEOTIDE SEQUENCE</scope>
    <source>
        <tissue evidence="1">Shoot tissue taken approximately 20 cm above the soil surface</tissue>
    </source>
</reference>
<reference evidence="1" key="1">
    <citation type="submission" date="2014-09" db="EMBL/GenBank/DDBJ databases">
        <authorList>
            <person name="Magalhaes I.L.F."/>
            <person name="Oliveira U."/>
            <person name="Santos F.R."/>
            <person name="Vidigal T.H.D.A."/>
            <person name="Brescovit A.D."/>
            <person name="Santos A.J."/>
        </authorList>
    </citation>
    <scope>NUCLEOTIDE SEQUENCE</scope>
    <source>
        <tissue evidence="1">Shoot tissue taken approximately 20 cm above the soil surface</tissue>
    </source>
</reference>
<accession>A0A0A9GT71</accession>
<organism evidence="1">
    <name type="scientific">Arundo donax</name>
    <name type="common">Giant reed</name>
    <name type="synonym">Donax arundinaceus</name>
    <dbReference type="NCBI Taxonomy" id="35708"/>
    <lineage>
        <taxon>Eukaryota</taxon>
        <taxon>Viridiplantae</taxon>
        <taxon>Streptophyta</taxon>
        <taxon>Embryophyta</taxon>
        <taxon>Tracheophyta</taxon>
        <taxon>Spermatophyta</taxon>
        <taxon>Magnoliopsida</taxon>
        <taxon>Liliopsida</taxon>
        <taxon>Poales</taxon>
        <taxon>Poaceae</taxon>
        <taxon>PACMAD clade</taxon>
        <taxon>Arundinoideae</taxon>
        <taxon>Arundineae</taxon>
        <taxon>Arundo</taxon>
    </lineage>
</organism>
<name>A0A0A9GT71_ARUDO</name>
<evidence type="ECO:0000313" key="1">
    <source>
        <dbReference type="EMBL" id="JAE27747.1"/>
    </source>
</evidence>
<dbReference type="EMBL" id="GBRH01170149">
    <property type="protein sequence ID" value="JAE27747.1"/>
    <property type="molecule type" value="Transcribed_RNA"/>
</dbReference>
<sequence length="18" mass="2059">MKIASSLEELLHCQWASI</sequence>